<evidence type="ECO:0000313" key="6">
    <source>
        <dbReference type="EMBL" id="QHB98850.1"/>
    </source>
</evidence>
<keyword evidence="7" id="KW-1185">Reference proteome</keyword>
<dbReference type="OrthoDB" id="9799943at2"/>
<dbReference type="Proteomes" id="UP000463857">
    <property type="component" value="Chromosome"/>
</dbReference>
<dbReference type="PANTHER" id="PTHR13847:SF286">
    <property type="entry name" value="D-AMINO ACID DEHYDROGENASE"/>
    <property type="match status" value="1"/>
</dbReference>
<gene>
    <name evidence="6" type="ORF">EK0264_00050</name>
</gene>
<dbReference type="SUPFAM" id="SSF51905">
    <property type="entry name" value="FAD/NAD(P)-binding domain"/>
    <property type="match status" value="1"/>
</dbReference>
<proteinExistence type="inferred from homology"/>
<evidence type="ECO:0000256" key="1">
    <source>
        <dbReference type="ARBA" id="ARBA00001974"/>
    </source>
</evidence>
<dbReference type="InterPro" id="IPR017741">
    <property type="entry name" value="FAD-dependent_OxRdtase_HpnW"/>
</dbReference>
<keyword evidence="3" id="KW-0285">Flavoprotein</keyword>
<name>A0A7M3T502_9ACTN</name>
<keyword evidence="4" id="KW-0560">Oxidoreductase</keyword>
<dbReference type="GO" id="GO:0005737">
    <property type="term" value="C:cytoplasm"/>
    <property type="evidence" value="ECO:0007669"/>
    <property type="project" value="TreeGrafter"/>
</dbReference>
<dbReference type="InterPro" id="IPR036188">
    <property type="entry name" value="FAD/NAD-bd_sf"/>
</dbReference>
<dbReference type="RefSeq" id="WP_159541752.1">
    <property type="nucleotide sequence ID" value="NZ_CP047156.1"/>
</dbReference>
<dbReference type="InParanoid" id="A0A7M3T502"/>
<dbReference type="Gene3D" id="3.30.9.10">
    <property type="entry name" value="D-Amino Acid Oxidase, subunit A, domain 2"/>
    <property type="match status" value="1"/>
</dbReference>
<evidence type="ECO:0000256" key="3">
    <source>
        <dbReference type="ARBA" id="ARBA00022630"/>
    </source>
</evidence>
<accession>A0A7M3T502</accession>
<dbReference type="InterPro" id="IPR006076">
    <property type="entry name" value="FAD-dep_OxRdtase"/>
</dbReference>
<comment type="cofactor">
    <cofactor evidence="1">
        <name>FAD</name>
        <dbReference type="ChEBI" id="CHEBI:57692"/>
    </cofactor>
</comment>
<dbReference type="Gene3D" id="3.50.50.60">
    <property type="entry name" value="FAD/NAD(P)-binding domain"/>
    <property type="match status" value="1"/>
</dbReference>
<sequence>MKVVIVGGGALGSMHAWHAVRRGHEVVQVERDLAARSASVRNFGLVWVSGRADGDELTAALRARELWEQVATDVPEIGFRPNGSLSAALTDAELAVAKEVAARPDAAERGFRVVDAEEARRINPALRGDIVGALHCSRDGAVEPRLTQQAIRAALSTSGRYEYVAGTEVVDLGDGYALGDDGRRFDGDLVVYLPGARLGGLTRRMAPELPVRRVFLQMFQTQPLDEQLTTSIADGDSFRYYPAFAGDALQRLESEQPQHPVADENHMQLLMVQRLDGSLTIGDTHTYDEPFPFDVDEAPTAYLTERVEQILGRPLPTIQRRWYGIYAQCHDPRQLVHRESFFERTHFVTGPGGRGMTLSPAIAETTCELFNL</sequence>
<dbReference type="NCBIfam" id="TIGR03364">
    <property type="entry name" value="HpnW_proposed"/>
    <property type="match status" value="1"/>
</dbReference>
<comment type="similarity">
    <text evidence="2">Belongs to the DadA oxidoreductase family.</text>
</comment>
<evidence type="ECO:0000256" key="4">
    <source>
        <dbReference type="ARBA" id="ARBA00023002"/>
    </source>
</evidence>
<organism evidence="6 7">
    <name type="scientific">Epidermidibacterium keratini</name>
    <dbReference type="NCBI Taxonomy" id="1891644"/>
    <lineage>
        <taxon>Bacteria</taxon>
        <taxon>Bacillati</taxon>
        <taxon>Actinomycetota</taxon>
        <taxon>Actinomycetes</taxon>
        <taxon>Sporichthyales</taxon>
        <taxon>Sporichthyaceae</taxon>
        <taxon>Epidermidibacterium</taxon>
    </lineage>
</organism>
<dbReference type="PANTHER" id="PTHR13847">
    <property type="entry name" value="SARCOSINE DEHYDROGENASE-RELATED"/>
    <property type="match status" value="1"/>
</dbReference>
<dbReference type="AlphaFoldDB" id="A0A7M3T502"/>
<dbReference type="GO" id="GO:0016491">
    <property type="term" value="F:oxidoreductase activity"/>
    <property type="evidence" value="ECO:0007669"/>
    <property type="project" value="UniProtKB-KW"/>
</dbReference>
<dbReference type="KEGG" id="eke:EK0264_00050"/>
<protein>
    <submittedName>
        <fullName evidence="6">TIGR03364 family FAD-dependent oxidoreductase</fullName>
    </submittedName>
</protein>
<feature type="domain" description="FAD dependent oxidoreductase" evidence="5">
    <location>
        <begin position="2"/>
        <end position="369"/>
    </location>
</feature>
<dbReference type="Pfam" id="PF01266">
    <property type="entry name" value="DAO"/>
    <property type="match status" value="1"/>
</dbReference>
<dbReference type="EMBL" id="CP047156">
    <property type="protein sequence ID" value="QHB98850.1"/>
    <property type="molecule type" value="Genomic_DNA"/>
</dbReference>
<evidence type="ECO:0000259" key="5">
    <source>
        <dbReference type="Pfam" id="PF01266"/>
    </source>
</evidence>
<reference evidence="6 7" key="1">
    <citation type="journal article" date="2018" name="Int. J. Syst. Evol. Microbiol.">
        <title>Epidermidibacterium keratini gen. nov., sp. nov., a member of the family Sporichthyaceae, isolated from keratin epidermis.</title>
        <authorList>
            <person name="Lee D.G."/>
            <person name="Trujillo M.E."/>
            <person name="Kang S."/>
            <person name="Nam J.J."/>
            <person name="Kim Y.J."/>
        </authorList>
    </citation>
    <scope>NUCLEOTIDE SEQUENCE [LARGE SCALE GENOMIC DNA]</scope>
    <source>
        <strain evidence="6 7">EPI-7</strain>
    </source>
</reference>
<evidence type="ECO:0000313" key="7">
    <source>
        <dbReference type="Proteomes" id="UP000463857"/>
    </source>
</evidence>
<evidence type="ECO:0000256" key="2">
    <source>
        <dbReference type="ARBA" id="ARBA00009410"/>
    </source>
</evidence>